<dbReference type="PANTHER" id="PTHR23517">
    <property type="entry name" value="RESISTANCE PROTEIN MDTM, PUTATIVE-RELATED-RELATED"/>
    <property type="match status" value="1"/>
</dbReference>
<dbReference type="Gene3D" id="1.20.1250.20">
    <property type="entry name" value="MFS general substrate transporter like domains"/>
    <property type="match status" value="2"/>
</dbReference>
<proteinExistence type="predicted"/>
<dbReference type="GO" id="GO:0006857">
    <property type="term" value="P:oligopeptide transport"/>
    <property type="evidence" value="ECO:0007669"/>
    <property type="project" value="InterPro"/>
</dbReference>
<feature type="transmembrane region" description="Helical" evidence="8">
    <location>
        <begin position="309"/>
        <end position="326"/>
    </location>
</feature>
<gene>
    <name evidence="9" type="primary">TC.POT</name>
    <name evidence="9" type="ORF">TSPGSL018_6203</name>
</gene>
<evidence type="ECO:0000256" key="1">
    <source>
        <dbReference type="ARBA" id="ARBA00004651"/>
    </source>
</evidence>
<feature type="transmembrane region" description="Helical" evidence="8">
    <location>
        <begin position="213"/>
        <end position="236"/>
    </location>
</feature>
<dbReference type="GO" id="GO:0005886">
    <property type="term" value="C:plasma membrane"/>
    <property type="evidence" value="ECO:0007669"/>
    <property type="project" value="UniProtKB-SubCell"/>
</dbReference>
<dbReference type="InterPro" id="IPR000109">
    <property type="entry name" value="POT_fam"/>
</dbReference>
<protein>
    <submittedName>
        <fullName evidence="9">Proton-dependent oligopeptide transporter, POT family</fullName>
    </submittedName>
</protein>
<comment type="subcellular location">
    <subcellularLocation>
        <location evidence="1">Cell membrane</location>
        <topology evidence="1">Multi-pass membrane protein</topology>
    </subcellularLocation>
</comment>
<keyword evidence="4 8" id="KW-0812">Transmembrane</keyword>
<feature type="transmembrane region" description="Helical" evidence="8">
    <location>
        <begin position="456"/>
        <end position="480"/>
    </location>
</feature>
<feature type="transmembrane region" description="Helical" evidence="8">
    <location>
        <begin position="422"/>
        <end position="444"/>
    </location>
</feature>
<name>A0A061RFQ4_9CHLO</name>
<dbReference type="PANTHER" id="PTHR23517:SF15">
    <property type="entry name" value="PROTON-DEPENDENT OLIGOPEPTIDE FAMILY TRANSPORT PROTEIN"/>
    <property type="match status" value="1"/>
</dbReference>
<dbReference type="GO" id="GO:1904680">
    <property type="term" value="F:peptide transmembrane transporter activity"/>
    <property type="evidence" value="ECO:0007669"/>
    <property type="project" value="InterPro"/>
</dbReference>
<evidence type="ECO:0000256" key="2">
    <source>
        <dbReference type="ARBA" id="ARBA00022448"/>
    </source>
</evidence>
<feature type="transmembrane region" description="Helical" evidence="8">
    <location>
        <begin position="167"/>
        <end position="192"/>
    </location>
</feature>
<feature type="region of interest" description="Disordered" evidence="7">
    <location>
        <begin position="272"/>
        <end position="292"/>
    </location>
</feature>
<keyword evidence="5 8" id="KW-1133">Transmembrane helix</keyword>
<evidence type="ECO:0000256" key="4">
    <source>
        <dbReference type="ARBA" id="ARBA00022692"/>
    </source>
</evidence>
<keyword evidence="6 8" id="KW-0472">Membrane</keyword>
<dbReference type="InterPro" id="IPR036259">
    <property type="entry name" value="MFS_trans_sf"/>
</dbReference>
<dbReference type="CDD" id="cd17346">
    <property type="entry name" value="MFS_DtpA_like"/>
    <property type="match status" value="1"/>
</dbReference>
<dbReference type="AlphaFoldDB" id="A0A061RFQ4"/>
<evidence type="ECO:0000256" key="3">
    <source>
        <dbReference type="ARBA" id="ARBA00022475"/>
    </source>
</evidence>
<feature type="transmembrane region" description="Helical" evidence="8">
    <location>
        <begin position="386"/>
        <end position="410"/>
    </location>
</feature>
<evidence type="ECO:0000256" key="5">
    <source>
        <dbReference type="ARBA" id="ARBA00022989"/>
    </source>
</evidence>
<sequence>MDLIAQNRISGIPRRRSDASMSLCEENSESRQEDEGLISAIELERGKVFAGKRDEYPPWLFGHPKGLYVLAATEVWERFGFYGMRSLLILYMTQELFLPERRGGVWGLGMLAGAEAEDVAPQVLASRVYGLYTSAAYLVPIAGGFVADHYIGRRRTVMAGAALMSLGYLLLAASPNALLGALALVAVGSGALKPNVSSQIGSMYDSWDSRKSTAFLIFYCGINLGAFLSPIVSGVLHATLGFGAGFLASSVAVLFGLAQYLAGMRHTPPDWRDAEGRRARSLSGHGKGAEDPRGRAPFLQRLAMHRGRLTAIVLVCLLTVGFWSVYEQQGNTLPIFADQEVALHLGPVQVPTEFVQSINPLFIIAFTPLLSAFWRRQAKFGHEPSSLTKMSMGCLILSLCYVWLAAAVWLTGPSEKVGPGHLVVAIALATVGELYLAPVGLAFVSETAPEDLTAFVMGLWFIASSIGFYVCGALGTLYSWMLHGSFFGMLAAIAAVNGLLLMIAKGVLQRALQNS</sequence>
<feature type="transmembrane region" description="Helical" evidence="8">
    <location>
        <begin position="129"/>
        <end position="147"/>
    </location>
</feature>
<dbReference type="InterPro" id="IPR005279">
    <property type="entry name" value="Dipep/tripep_permease"/>
</dbReference>
<keyword evidence="2" id="KW-0813">Transport</keyword>
<evidence type="ECO:0000256" key="7">
    <source>
        <dbReference type="SAM" id="MobiDB-lite"/>
    </source>
</evidence>
<dbReference type="SUPFAM" id="SSF103473">
    <property type="entry name" value="MFS general substrate transporter"/>
    <property type="match status" value="1"/>
</dbReference>
<accession>A0A061RFQ4</accession>
<keyword evidence="3" id="KW-1003">Cell membrane</keyword>
<organism evidence="9">
    <name type="scientific">Tetraselmis sp. GSL018</name>
    <dbReference type="NCBI Taxonomy" id="582737"/>
    <lineage>
        <taxon>Eukaryota</taxon>
        <taxon>Viridiplantae</taxon>
        <taxon>Chlorophyta</taxon>
        <taxon>core chlorophytes</taxon>
        <taxon>Chlorodendrophyceae</taxon>
        <taxon>Chlorodendrales</taxon>
        <taxon>Chlorodendraceae</taxon>
        <taxon>Tetraselmis</taxon>
    </lineage>
</organism>
<feature type="transmembrane region" description="Helical" evidence="8">
    <location>
        <begin position="242"/>
        <end position="262"/>
    </location>
</feature>
<dbReference type="NCBIfam" id="TIGR00924">
    <property type="entry name" value="yjdL_sub1_fam"/>
    <property type="match status" value="1"/>
</dbReference>
<dbReference type="EMBL" id="GBEZ01016774">
    <property type="protein sequence ID" value="JAC69505.1"/>
    <property type="molecule type" value="Transcribed_RNA"/>
</dbReference>
<dbReference type="InterPro" id="IPR050171">
    <property type="entry name" value="MFS_Transporters"/>
</dbReference>
<evidence type="ECO:0000313" key="9">
    <source>
        <dbReference type="EMBL" id="JAC69505.1"/>
    </source>
</evidence>
<feature type="transmembrane region" description="Helical" evidence="8">
    <location>
        <begin position="486"/>
        <end position="508"/>
    </location>
</feature>
<dbReference type="InterPro" id="IPR018456">
    <property type="entry name" value="PTR2_symporter_CS"/>
</dbReference>
<dbReference type="Pfam" id="PF00854">
    <property type="entry name" value="PTR2"/>
    <property type="match status" value="2"/>
</dbReference>
<reference evidence="9" key="1">
    <citation type="submission" date="2014-05" db="EMBL/GenBank/DDBJ databases">
        <title>The transcriptome of the halophilic microalga Tetraselmis sp. GSL018 isolated from the Great Salt Lake, Utah.</title>
        <authorList>
            <person name="Jinkerson R.E."/>
            <person name="D'Adamo S."/>
            <person name="Posewitz M.C."/>
        </authorList>
    </citation>
    <scope>NUCLEOTIDE SEQUENCE</scope>
    <source>
        <strain evidence="9">GSL018</strain>
    </source>
</reference>
<evidence type="ECO:0000256" key="6">
    <source>
        <dbReference type="ARBA" id="ARBA00023136"/>
    </source>
</evidence>
<evidence type="ECO:0000256" key="8">
    <source>
        <dbReference type="SAM" id="Phobius"/>
    </source>
</evidence>
<feature type="transmembrane region" description="Helical" evidence="8">
    <location>
        <begin position="354"/>
        <end position="374"/>
    </location>
</feature>
<dbReference type="PROSITE" id="PS01022">
    <property type="entry name" value="PTR2_1"/>
    <property type="match status" value="1"/>
</dbReference>